<evidence type="ECO:0000313" key="6">
    <source>
        <dbReference type="Proteomes" id="UP000000503"/>
    </source>
</evidence>
<accession>F8F388</accession>
<dbReference type="GO" id="GO:0004540">
    <property type="term" value="F:RNA nuclease activity"/>
    <property type="evidence" value="ECO:0007669"/>
    <property type="project" value="InterPro"/>
</dbReference>
<sequence length="139" mass="15589">MLINVDDVMLNKAAIIERSIRRALEEFQQDPTLTKFTHIDALTLNIERACQAAIDLAIHICSVSHLGIPQTSADAFRILEKSQILSKETAKAMVAMVGFRNVAIHEYQQMDMAVLRSIAEEGWKSLVHYVAELGMVIRP</sequence>
<evidence type="ECO:0000256" key="4">
    <source>
        <dbReference type="ARBA" id="ARBA00024207"/>
    </source>
</evidence>
<dbReference type="GO" id="GO:0110001">
    <property type="term" value="C:toxin-antitoxin complex"/>
    <property type="evidence" value="ECO:0007669"/>
    <property type="project" value="InterPro"/>
</dbReference>
<dbReference type="KEGG" id="scd:Spica_2302"/>
<dbReference type="InterPro" id="IPR037038">
    <property type="entry name" value="HepT-like_sf"/>
</dbReference>
<dbReference type="Pfam" id="PF01934">
    <property type="entry name" value="HepT-like"/>
    <property type="match status" value="1"/>
</dbReference>
<organism evidence="5 6">
    <name type="scientific">Gracilinema caldarium (strain ATCC 51460 / DSM 7334 / H1)</name>
    <name type="common">Treponema caldarium</name>
    <dbReference type="NCBI Taxonomy" id="744872"/>
    <lineage>
        <taxon>Bacteria</taxon>
        <taxon>Pseudomonadati</taxon>
        <taxon>Spirochaetota</taxon>
        <taxon>Spirochaetia</taxon>
        <taxon>Spirochaetales</taxon>
        <taxon>Breznakiellaceae</taxon>
        <taxon>Gracilinema</taxon>
    </lineage>
</organism>
<evidence type="ECO:0000256" key="1">
    <source>
        <dbReference type="ARBA" id="ARBA00022649"/>
    </source>
</evidence>
<dbReference type="GO" id="GO:0016787">
    <property type="term" value="F:hydrolase activity"/>
    <property type="evidence" value="ECO:0007669"/>
    <property type="project" value="UniProtKB-KW"/>
</dbReference>
<evidence type="ECO:0000256" key="3">
    <source>
        <dbReference type="ARBA" id="ARBA00022801"/>
    </source>
</evidence>
<evidence type="ECO:0000313" key="5">
    <source>
        <dbReference type="EMBL" id="AEJ20414.1"/>
    </source>
</evidence>
<keyword evidence="1" id="KW-1277">Toxin-antitoxin system</keyword>
<dbReference type="EMBL" id="CP002868">
    <property type="protein sequence ID" value="AEJ20414.1"/>
    <property type="molecule type" value="Genomic_DNA"/>
</dbReference>
<keyword evidence="6" id="KW-1185">Reference proteome</keyword>
<keyword evidence="2" id="KW-0540">Nuclease</keyword>
<dbReference type="RefSeq" id="WP_013969695.1">
    <property type="nucleotide sequence ID" value="NC_015732.1"/>
</dbReference>
<dbReference type="NCBIfam" id="NF047751">
    <property type="entry name" value="HepT_toxin"/>
    <property type="match status" value="1"/>
</dbReference>
<evidence type="ECO:0008006" key="7">
    <source>
        <dbReference type="Google" id="ProtNLM"/>
    </source>
</evidence>
<dbReference type="Gene3D" id="1.20.120.580">
    <property type="entry name" value="bsu32300-like"/>
    <property type="match status" value="1"/>
</dbReference>
<dbReference type="Proteomes" id="UP000000503">
    <property type="component" value="Chromosome"/>
</dbReference>
<dbReference type="STRING" id="744872.Spica_2302"/>
<dbReference type="PANTHER" id="PTHR33397">
    <property type="entry name" value="UPF0331 PROTEIN YUTE"/>
    <property type="match status" value="1"/>
</dbReference>
<gene>
    <name evidence="5" type="ordered locus">Spica_2302</name>
</gene>
<dbReference type="eggNOG" id="COG2445">
    <property type="taxonomic scope" value="Bacteria"/>
</dbReference>
<dbReference type="PANTHER" id="PTHR33397:SF3">
    <property type="entry name" value="MRNA NUCLEASE HEPT"/>
    <property type="match status" value="1"/>
</dbReference>
<comment type="similarity">
    <text evidence="4">Belongs to the HepT RNase toxin family.</text>
</comment>
<reference evidence="6" key="1">
    <citation type="journal article" date="2013" name="Stand. Genomic Sci.">
        <title>Genome sequence of the thermophilic fresh-water bacterium Spirochaeta caldaria type strain (H1(T)), reclassification of Spirochaeta caldaria, Spirochaeta stenostrepta, and Spirochaeta zuelzerae in the genus Treponema as Treponema caldaria comb. nov., Treponema stenostrepta comb. nov., and Treponema zuelzerae comb. nov., and emendation of the genus Treponema.</title>
        <authorList>
            <person name="Abt B."/>
            <person name="Goker M."/>
            <person name="Scheuner C."/>
            <person name="Han C."/>
            <person name="Lu M."/>
            <person name="Misra M."/>
            <person name="Lapidus A."/>
            <person name="Nolan M."/>
            <person name="Lucas S."/>
            <person name="Hammon N."/>
            <person name="Deshpande S."/>
            <person name="Cheng J.F."/>
            <person name="Tapia R."/>
            <person name="Goodwin L.A."/>
            <person name="Pitluck S."/>
            <person name="Liolios K."/>
            <person name="Pagani I."/>
            <person name="Ivanova N."/>
            <person name="Mavromatis K."/>
            <person name="Mikhailova N."/>
            <person name="Huntemann M."/>
            <person name="Pati A."/>
            <person name="Chen A."/>
            <person name="Palaniappan K."/>
            <person name="Land M."/>
            <person name="Hauser L."/>
            <person name="Jeffries C.D."/>
            <person name="Rohde M."/>
            <person name="Spring S."/>
            <person name="Gronow S."/>
            <person name="Detter J.C."/>
            <person name="Bristow J."/>
            <person name="Eisen J.A."/>
            <person name="Markowitz V."/>
            <person name="Hugenholtz P."/>
            <person name="Kyrpides N.C."/>
            <person name="Woyke T."/>
            <person name="Klenk H.P."/>
        </authorList>
    </citation>
    <scope>NUCLEOTIDE SEQUENCE</scope>
    <source>
        <strain evidence="6">ATCC 51460 / DSM 7334 / H1</strain>
    </source>
</reference>
<protein>
    <recommendedName>
        <fullName evidence="7">DUF86 domain-containing protein</fullName>
    </recommendedName>
</protein>
<dbReference type="InterPro" id="IPR008201">
    <property type="entry name" value="HepT-like"/>
</dbReference>
<keyword evidence="3" id="KW-0378">Hydrolase</keyword>
<dbReference type="AlphaFoldDB" id="F8F388"/>
<proteinExistence type="inferred from homology"/>
<dbReference type="HOGENOM" id="CLU_142825_1_1_12"/>
<dbReference type="InterPro" id="IPR052379">
    <property type="entry name" value="Type_VII_TA_RNase"/>
</dbReference>
<evidence type="ECO:0000256" key="2">
    <source>
        <dbReference type="ARBA" id="ARBA00022722"/>
    </source>
</evidence>
<dbReference type="OrthoDB" id="9796612at2"/>
<name>F8F388_GRAC1</name>